<gene>
    <name evidence="1" type="ORF">EN45_019660</name>
</gene>
<sequence>MHAKLNEQGRKSLVDNFNNPNSSLKVMIITSRTTSSQWGCRATDPDDYEKPKRFGNEEDKLKFYDGYSVEDRNLDSPDGHS</sequence>
<accession>A0A167WM74</accession>
<evidence type="ECO:0000313" key="1">
    <source>
        <dbReference type="EMBL" id="KZN91825.1"/>
    </source>
</evidence>
<organism evidence="1">
    <name type="scientific">Penicillium chrysogenum</name>
    <name type="common">Penicillium notatum</name>
    <dbReference type="NCBI Taxonomy" id="5076"/>
    <lineage>
        <taxon>Eukaryota</taxon>
        <taxon>Fungi</taxon>
        <taxon>Dikarya</taxon>
        <taxon>Ascomycota</taxon>
        <taxon>Pezizomycotina</taxon>
        <taxon>Eurotiomycetes</taxon>
        <taxon>Eurotiomycetidae</taxon>
        <taxon>Eurotiales</taxon>
        <taxon>Aspergillaceae</taxon>
        <taxon>Penicillium</taxon>
        <taxon>Penicillium chrysogenum species complex</taxon>
    </lineage>
</organism>
<dbReference type="EMBL" id="CM002798">
    <property type="protein sequence ID" value="KZN91825.1"/>
    <property type="molecule type" value="Genomic_DNA"/>
</dbReference>
<reference evidence="1" key="1">
    <citation type="journal article" date="2014" name="Genome Announc.">
        <title>Complete sequencing and chromosome-scale genome assembly of the industrial progenitor strain P2niaD18 from the penicillin producer Penicillium chrysogenum.</title>
        <authorList>
            <person name="Specht T."/>
            <person name="Dahlmann T.A."/>
            <person name="Zadra I."/>
            <person name="Kurnsteiner H."/>
            <person name="Kuck U."/>
        </authorList>
    </citation>
    <scope>NUCLEOTIDE SEQUENCE [LARGE SCALE GENOMIC DNA]</scope>
    <source>
        <strain evidence="1">P2niaD18</strain>
    </source>
</reference>
<protein>
    <submittedName>
        <fullName evidence="1">Uncharacterized protein</fullName>
    </submittedName>
</protein>
<name>A0A167WM74_PENCH</name>
<proteinExistence type="predicted"/>
<dbReference type="AlphaFoldDB" id="A0A167WM74"/>
<dbReference type="Proteomes" id="UP000076449">
    <property type="component" value="Chromosome I"/>
</dbReference>